<name>A0A0G4IF57_9ALVE</name>
<gene>
    <name evidence="2" type="ORF">Cvel_13876</name>
</gene>
<evidence type="ECO:0000259" key="1">
    <source>
        <dbReference type="Pfam" id="PF01261"/>
    </source>
</evidence>
<feature type="domain" description="Xylose isomerase-like TIM barrel" evidence="1">
    <location>
        <begin position="38"/>
        <end position="226"/>
    </location>
</feature>
<dbReference type="Gene3D" id="3.20.20.150">
    <property type="entry name" value="Divalent-metal-dependent TIM barrel enzymes"/>
    <property type="match status" value="1"/>
</dbReference>
<reference evidence="2" key="1">
    <citation type="submission" date="2014-11" db="EMBL/GenBank/DDBJ databases">
        <authorList>
            <person name="Otto D Thomas"/>
            <person name="Naeem Raeece"/>
        </authorList>
    </citation>
    <scope>NUCLEOTIDE SEQUENCE</scope>
</reference>
<accession>A0A0G4IF57</accession>
<dbReference type="Pfam" id="PF01261">
    <property type="entry name" value="AP_endonuc_2"/>
    <property type="match status" value="1"/>
</dbReference>
<sequence length="319" mass="36221">MDLRVFRSLWGCEDEFDGLRSSDKSGDKCAAATKLFGRLRDAGFAGVEASLGDVQAYTESETEFVKVKEQAKVDLIAGVYTSWHDYEGPWNAGLVSKEAQLQELESQLQRVKKLQPVHVNVHAGSDFWDFETAQSFFADALCMTDGFDLGERWGRPVRVSFETHRGRALFHPATTYRLCQQFPSLRLTLDVSHWMTVCERLITPDSSPLDKDLLKLVAQRTDHIHARVGHEQRAQVHSLEDPRFKEAIDAHEVWWDAVWQAQRSAGDAFSLMTPEFGPPPYMPTDQKSGEPLTDLDEICKAQMHRQRDRFGTFVKGKST</sequence>
<protein>
    <recommendedName>
        <fullName evidence="1">Xylose isomerase-like TIM barrel domain-containing protein</fullName>
    </recommendedName>
</protein>
<dbReference type="SUPFAM" id="SSF51658">
    <property type="entry name" value="Xylose isomerase-like"/>
    <property type="match status" value="1"/>
</dbReference>
<evidence type="ECO:0000313" key="2">
    <source>
        <dbReference type="EMBL" id="CEM55837.1"/>
    </source>
</evidence>
<dbReference type="EMBL" id="CDMZ01005915">
    <property type="protein sequence ID" value="CEM55837.1"/>
    <property type="molecule type" value="Genomic_DNA"/>
</dbReference>
<organism evidence="2">
    <name type="scientific">Chromera velia CCMP2878</name>
    <dbReference type="NCBI Taxonomy" id="1169474"/>
    <lineage>
        <taxon>Eukaryota</taxon>
        <taxon>Sar</taxon>
        <taxon>Alveolata</taxon>
        <taxon>Colpodellida</taxon>
        <taxon>Chromeraceae</taxon>
        <taxon>Chromera</taxon>
    </lineage>
</organism>
<dbReference type="InterPro" id="IPR013022">
    <property type="entry name" value="Xyl_isomerase-like_TIM-brl"/>
</dbReference>
<dbReference type="VEuPathDB" id="CryptoDB:Cvel_13876"/>
<dbReference type="InterPro" id="IPR036237">
    <property type="entry name" value="Xyl_isomerase-like_sf"/>
</dbReference>
<dbReference type="AlphaFoldDB" id="A0A0G4IF57"/>
<proteinExistence type="predicted"/>